<dbReference type="PANTHER" id="PTHR37984">
    <property type="entry name" value="PROTEIN CBG26694"/>
    <property type="match status" value="1"/>
</dbReference>
<dbReference type="GO" id="GO:0003676">
    <property type="term" value="F:nucleic acid binding"/>
    <property type="evidence" value="ECO:0007669"/>
    <property type="project" value="InterPro"/>
</dbReference>
<dbReference type="InterPro" id="IPR050951">
    <property type="entry name" value="Retrovirus_Pol_polyprotein"/>
</dbReference>
<evidence type="ECO:0000256" key="2">
    <source>
        <dbReference type="ARBA" id="ARBA00023268"/>
    </source>
</evidence>
<dbReference type="InterPro" id="IPR001584">
    <property type="entry name" value="Integrase_cat-core"/>
</dbReference>
<sequence length="730" mass="84300">MHTQVYEARIEDEIEVKHVTNPRIRKELSELINNYIPRKTETTNVSMRIILKDDVAVYQPARRLSFPENQAVNKQIDEWLDQGIVRQSSSEYASPIVLVKKKDGTTRLCVDYRKLNRKLVKDRFPLPLIEDVLDKLQDAKVTSPSVFQRYVYSIFRELMRKGIVIIYMDDLIIPAKDEDEGIEKLKKVFEVASKYGLEIKFKKCQFLRRKVEFLGHVVENGTVRPSVAKTIAVRKFPVPTTVKQVQSFSGLTGYFRKFIPAYSKIAKPLSDLIRSDNPFVFEQPQIEAFEKLKKLLTESPVLSIFQQGKTTELHTDASQQGYGAVLLQEAEDGELHPVNTSFERTIDKKDLVTRIARWALLLEEFDYEIVHRSGQRMQHVDALSRYPVAIITSDTLTARLKRPQQEDEYTQSLRSMIGSNNDSDFFDKNEILYKYVDGRELIVVPRDMQTEIIKLAHKKGYFSAAKTEGVVKQEFFIPNLSKQVQNVIVNCVPCILNNKKSGKKDGFLNPIPKEDVPLSTYHVDFIGPLPSTNKKYQHILTIVDAFTKFTWLYPVRSTSAEDALDKLKVQQKTFGNPKRIITDRGSAFTSKAFGDYYTNENIQHFQITTGVPRGNGQVERIHRTLIPVLTKLSIADSTKWFKFGDPLQRILNSTFNRSTKWSPFELLIGVTMRNKEDLHLTDLLMEELQEQRDELRQDAKKNIQKIQAENKRTYDRKCRNAPSYQRGDLV</sequence>
<dbReference type="Gene3D" id="3.10.10.10">
    <property type="entry name" value="HIV Type 1 Reverse Transcriptase, subunit A, domain 1"/>
    <property type="match status" value="1"/>
</dbReference>
<accession>A0A4Y2RDB9</accession>
<dbReference type="FunFam" id="3.30.70.270:FF:000026">
    <property type="entry name" value="Transposon Ty3-G Gag-Pol polyprotein"/>
    <property type="match status" value="1"/>
</dbReference>
<protein>
    <recommendedName>
        <fullName evidence="1">RNA-directed DNA polymerase</fullName>
        <ecNumber evidence="1">2.7.7.49</ecNumber>
    </recommendedName>
</protein>
<evidence type="ECO:0000259" key="5">
    <source>
        <dbReference type="PROSITE" id="PS50994"/>
    </source>
</evidence>
<dbReference type="AlphaFoldDB" id="A0A4Y2RDB9"/>
<dbReference type="GO" id="GO:0015074">
    <property type="term" value="P:DNA integration"/>
    <property type="evidence" value="ECO:0007669"/>
    <property type="project" value="InterPro"/>
</dbReference>
<evidence type="ECO:0000256" key="3">
    <source>
        <dbReference type="SAM" id="Coils"/>
    </source>
</evidence>
<dbReference type="GO" id="GO:0003964">
    <property type="term" value="F:RNA-directed DNA polymerase activity"/>
    <property type="evidence" value="ECO:0007669"/>
    <property type="project" value="UniProtKB-EC"/>
</dbReference>
<dbReference type="Pfam" id="PF00078">
    <property type="entry name" value="RVT_1"/>
    <property type="match status" value="1"/>
</dbReference>
<evidence type="ECO:0000259" key="4">
    <source>
        <dbReference type="PROSITE" id="PS50878"/>
    </source>
</evidence>
<dbReference type="InterPro" id="IPR041577">
    <property type="entry name" value="RT_RNaseH_2"/>
</dbReference>
<feature type="non-terminal residue" evidence="6">
    <location>
        <position position="730"/>
    </location>
</feature>
<comment type="caution">
    <text evidence="6">The sequence shown here is derived from an EMBL/GenBank/DDBJ whole genome shotgun (WGS) entry which is preliminary data.</text>
</comment>
<dbReference type="InterPro" id="IPR036397">
    <property type="entry name" value="RNaseH_sf"/>
</dbReference>
<dbReference type="PROSITE" id="PS50878">
    <property type="entry name" value="RT_POL"/>
    <property type="match status" value="1"/>
</dbReference>
<organism evidence="6 7">
    <name type="scientific">Araneus ventricosus</name>
    <name type="common">Orbweaver spider</name>
    <name type="synonym">Epeira ventricosa</name>
    <dbReference type="NCBI Taxonomy" id="182803"/>
    <lineage>
        <taxon>Eukaryota</taxon>
        <taxon>Metazoa</taxon>
        <taxon>Ecdysozoa</taxon>
        <taxon>Arthropoda</taxon>
        <taxon>Chelicerata</taxon>
        <taxon>Arachnida</taxon>
        <taxon>Araneae</taxon>
        <taxon>Araneomorphae</taxon>
        <taxon>Entelegynae</taxon>
        <taxon>Araneoidea</taxon>
        <taxon>Araneidae</taxon>
        <taxon>Araneus</taxon>
    </lineage>
</organism>
<dbReference type="PROSITE" id="PS50994">
    <property type="entry name" value="INTEGRASE"/>
    <property type="match status" value="1"/>
</dbReference>
<dbReference type="InterPro" id="IPR043502">
    <property type="entry name" value="DNA/RNA_pol_sf"/>
</dbReference>
<proteinExistence type="predicted"/>
<dbReference type="InterPro" id="IPR000477">
    <property type="entry name" value="RT_dom"/>
</dbReference>
<evidence type="ECO:0000313" key="7">
    <source>
        <dbReference type="Proteomes" id="UP000499080"/>
    </source>
</evidence>
<evidence type="ECO:0000313" key="6">
    <source>
        <dbReference type="EMBL" id="GBN73737.1"/>
    </source>
</evidence>
<dbReference type="Gene3D" id="3.30.70.270">
    <property type="match status" value="3"/>
</dbReference>
<dbReference type="Pfam" id="PF17921">
    <property type="entry name" value="Integrase_H2C2"/>
    <property type="match status" value="1"/>
</dbReference>
<evidence type="ECO:0000256" key="1">
    <source>
        <dbReference type="ARBA" id="ARBA00012493"/>
    </source>
</evidence>
<dbReference type="InterPro" id="IPR012337">
    <property type="entry name" value="RNaseH-like_sf"/>
</dbReference>
<dbReference type="CDD" id="cd01647">
    <property type="entry name" value="RT_LTR"/>
    <property type="match status" value="1"/>
</dbReference>
<dbReference type="SUPFAM" id="SSF56672">
    <property type="entry name" value="DNA/RNA polymerases"/>
    <property type="match status" value="1"/>
</dbReference>
<gene>
    <name evidence="6" type="primary">Tf2-6_327</name>
    <name evidence="6" type="ORF">AVEN_221819_1</name>
</gene>
<dbReference type="Gene3D" id="1.10.340.70">
    <property type="match status" value="1"/>
</dbReference>
<dbReference type="PANTHER" id="PTHR37984:SF5">
    <property type="entry name" value="PROTEIN NYNRIN-LIKE"/>
    <property type="match status" value="1"/>
</dbReference>
<dbReference type="EC" id="2.7.7.49" evidence="1"/>
<dbReference type="GO" id="GO:0042575">
    <property type="term" value="C:DNA polymerase complex"/>
    <property type="evidence" value="ECO:0007669"/>
    <property type="project" value="UniProtKB-ARBA"/>
</dbReference>
<feature type="domain" description="Reverse transcriptase" evidence="4">
    <location>
        <begin position="1"/>
        <end position="218"/>
    </location>
</feature>
<feature type="coiled-coil region" evidence="3">
    <location>
        <begin position="678"/>
        <end position="716"/>
    </location>
</feature>
<reference evidence="6 7" key="1">
    <citation type="journal article" date="2019" name="Sci. Rep.">
        <title>Orb-weaving spider Araneus ventricosus genome elucidates the spidroin gene catalogue.</title>
        <authorList>
            <person name="Kono N."/>
            <person name="Nakamura H."/>
            <person name="Ohtoshi R."/>
            <person name="Moran D.A.P."/>
            <person name="Shinohara A."/>
            <person name="Yoshida Y."/>
            <person name="Fujiwara M."/>
            <person name="Mori M."/>
            <person name="Tomita M."/>
            <person name="Arakawa K."/>
        </authorList>
    </citation>
    <scope>NUCLEOTIDE SEQUENCE [LARGE SCALE GENOMIC DNA]</scope>
</reference>
<keyword evidence="3" id="KW-0175">Coiled coil</keyword>
<dbReference type="FunFam" id="3.30.70.270:FF:000003">
    <property type="entry name" value="Transposon Ty3-G Gag-Pol polyprotein"/>
    <property type="match status" value="1"/>
</dbReference>
<dbReference type="Gene3D" id="3.30.420.10">
    <property type="entry name" value="Ribonuclease H-like superfamily/Ribonuclease H"/>
    <property type="match status" value="1"/>
</dbReference>
<dbReference type="Proteomes" id="UP000499080">
    <property type="component" value="Unassembled WGS sequence"/>
</dbReference>
<keyword evidence="7" id="KW-1185">Reference proteome</keyword>
<dbReference type="SUPFAM" id="SSF53098">
    <property type="entry name" value="Ribonuclease H-like"/>
    <property type="match status" value="1"/>
</dbReference>
<dbReference type="InterPro" id="IPR041588">
    <property type="entry name" value="Integrase_H2C2"/>
</dbReference>
<dbReference type="Pfam" id="PF17919">
    <property type="entry name" value="RT_RNaseH_2"/>
    <property type="match status" value="1"/>
</dbReference>
<dbReference type="InterPro" id="IPR043128">
    <property type="entry name" value="Rev_trsase/Diguanyl_cyclase"/>
</dbReference>
<keyword evidence="2" id="KW-0511">Multifunctional enzyme</keyword>
<feature type="domain" description="Integrase catalytic" evidence="5">
    <location>
        <begin position="513"/>
        <end position="671"/>
    </location>
</feature>
<dbReference type="Pfam" id="PF00665">
    <property type="entry name" value="rve"/>
    <property type="match status" value="1"/>
</dbReference>
<dbReference type="EMBL" id="BGPR01016654">
    <property type="protein sequence ID" value="GBN73737.1"/>
    <property type="molecule type" value="Genomic_DNA"/>
</dbReference>
<name>A0A4Y2RDB9_ARAVE</name>